<sequence length="155" mass="17487">MINYSQKHNFVKETKNAHGIIQGPGSQYELMEWTPSREMSHSCLLACVCLPCLYSRAIQSIYRLENRVEALGGVCLQISEFQATSTTYTDTPIAHAQAQPEPEPEPDQLSHAILPKLSPQSNPTWGGPYFLPILFFLHHKYEISAAKLHLQIFFG</sequence>
<reference evidence="1" key="1">
    <citation type="journal article" date="2023" name="Plant J.">
        <title>Genome sequences and population genomics provide insights into the demographic history, inbreeding, and mutation load of two 'living fossil' tree species of Dipteronia.</title>
        <authorList>
            <person name="Feng Y."/>
            <person name="Comes H.P."/>
            <person name="Chen J."/>
            <person name="Zhu S."/>
            <person name="Lu R."/>
            <person name="Zhang X."/>
            <person name="Li P."/>
            <person name="Qiu J."/>
            <person name="Olsen K.M."/>
            <person name="Qiu Y."/>
        </authorList>
    </citation>
    <scope>NUCLEOTIDE SEQUENCE</scope>
    <source>
        <strain evidence="1">NBL</strain>
    </source>
</reference>
<evidence type="ECO:0000313" key="2">
    <source>
        <dbReference type="Proteomes" id="UP001281410"/>
    </source>
</evidence>
<dbReference type="Proteomes" id="UP001281410">
    <property type="component" value="Unassembled WGS sequence"/>
</dbReference>
<dbReference type="AlphaFoldDB" id="A0AAE0ANB1"/>
<organism evidence="1 2">
    <name type="scientific">Dipteronia sinensis</name>
    <dbReference type="NCBI Taxonomy" id="43782"/>
    <lineage>
        <taxon>Eukaryota</taxon>
        <taxon>Viridiplantae</taxon>
        <taxon>Streptophyta</taxon>
        <taxon>Embryophyta</taxon>
        <taxon>Tracheophyta</taxon>
        <taxon>Spermatophyta</taxon>
        <taxon>Magnoliopsida</taxon>
        <taxon>eudicotyledons</taxon>
        <taxon>Gunneridae</taxon>
        <taxon>Pentapetalae</taxon>
        <taxon>rosids</taxon>
        <taxon>malvids</taxon>
        <taxon>Sapindales</taxon>
        <taxon>Sapindaceae</taxon>
        <taxon>Hippocastanoideae</taxon>
        <taxon>Acereae</taxon>
        <taxon>Dipteronia</taxon>
    </lineage>
</organism>
<protein>
    <submittedName>
        <fullName evidence="1">Uncharacterized protein</fullName>
    </submittedName>
</protein>
<dbReference type="EMBL" id="JANJYJ010000004">
    <property type="protein sequence ID" value="KAK3220609.1"/>
    <property type="molecule type" value="Genomic_DNA"/>
</dbReference>
<evidence type="ECO:0000313" key="1">
    <source>
        <dbReference type="EMBL" id="KAK3220609.1"/>
    </source>
</evidence>
<comment type="caution">
    <text evidence="1">The sequence shown here is derived from an EMBL/GenBank/DDBJ whole genome shotgun (WGS) entry which is preliminary data.</text>
</comment>
<name>A0AAE0ANB1_9ROSI</name>
<keyword evidence="2" id="KW-1185">Reference proteome</keyword>
<proteinExistence type="predicted"/>
<gene>
    <name evidence="1" type="ORF">Dsin_014579</name>
</gene>
<accession>A0AAE0ANB1</accession>